<accession>A0AAD8ZA41</accession>
<gene>
    <name evidence="2" type="ORF">P4O66_011096</name>
</gene>
<keyword evidence="3" id="KW-1185">Reference proteome</keyword>
<sequence length="220" mass="24271">MCCVSAVQGACCPTLRRCSPNVPRSSVRQGSQHSCRVTARVLSARVLEERDRSRILPRLQARGRGPQIWPAQAGLDRSGPCCDTAQRKTGFSHPLHFIKCQEWLSRHGNEKLRLILQAYEGQYIAGHTPRQPPRLQDNATGPRPTPTPSAHPNTLGLPTDTSSFIEILWCCNPQFPLYDNNGVSGPRPFQWGCRGAGQGHNVQLYSSSFLSSPPTTHPTP</sequence>
<dbReference type="AlphaFoldDB" id="A0AAD8ZA41"/>
<evidence type="ECO:0000313" key="3">
    <source>
        <dbReference type="Proteomes" id="UP001239994"/>
    </source>
</evidence>
<comment type="caution">
    <text evidence="2">The sequence shown here is derived from an EMBL/GenBank/DDBJ whole genome shotgun (WGS) entry which is preliminary data.</text>
</comment>
<name>A0AAD8ZA41_9TELE</name>
<reference evidence="2" key="1">
    <citation type="submission" date="2023-03" db="EMBL/GenBank/DDBJ databases">
        <title>Electrophorus voltai genome.</title>
        <authorList>
            <person name="Bian C."/>
        </authorList>
    </citation>
    <scope>NUCLEOTIDE SEQUENCE</scope>
    <source>
        <strain evidence="2">CB-2022</strain>
        <tissue evidence="2">Muscle</tissue>
    </source>
</reference>
<dbReference type="Proteomes" id="UP001239994">
    <property type="component" value="Unassembled WGS sequence"/>
</dbReference>
<proteinExistence type="predicted"/>
<evidence type="ECO:0000313" key="2">
    <source>
        <dbReference type="EMBL" id="KAK1794201.1"/>
    </source>
</evidence>
<protein>
    <submittedName>
        <fullName evidence="2">Uncharacterized protein</fullName>
    </submittedName>
</protein>
<evidence type="ECO:0000256" key="1">
    <source>
        <dbReference type="SAM" id="MobiDB-lite"/>
    </source>
</evidence>
<feature type="region of interest" description="Disordered" evidence="1">
    <location>
        <begin position="126"/>
        <end position="156"/>
    </location>
</feature>
<organism evidence="2 3">
    <name type="scientific">Electrophorus voltai</name>
    <dbReference type="NCBI Taxonomy" id="2609070"/>
    <lineage>
        <taxon>Eukaryota</taxon>
        <taxon>Metazoa</taxon>
        <taxon>Chordata</taxon>
        <taxon>Craniata</taxon>
        <taxon>Vertebrata</taxon>
        <taxon>Euteleostomi</taxon>
        <taxon>Actinopterygii</taxon>
        <taxon>Neopterygii</taxon>
        <taxon>Teleostei</taxon>
        <taxon>Ostariophysi</taxon>
        <taxon>Gymnotiformes</taxon>
        <taxon>Gymnotoidei</taxon>
        <taxon>Gymnotidae</taxon>
        <taxon>Electrophorus</taxon>
    </lineage>
</organism>
<dbReference type="EMBL" id="JAROKS010000017">
    <property type="protein sequence ID" value="KAK1794201.1"/>
    <property type="molecule type" value="Genomic_DNA"/>
</dbReference>